<evidence type="ECO:0000259" key="3">
    <source>
        <dbReference type="Pfam" id="PF22820"/>
    </source>
</evidence>
<gene>
    <name evidence="5" type="ORF">CQU01_22760</name>
</gene>
<dbReference type="EMBL" id="BJXW01000027">
    <property type="protein sequence ID" value="GEN32038.1"/>
    <property type="molecule type" value="Genomic_DNA"/>
</dbReference>
<feature type="domain" description="TcaA 4th" evidence="3">
    <location>
        <begin position="172"/>
        <end position="232"/>
    </location>
</feature>
<keyword evidence="6" id="KW-1185">Reference proteome</keyword>
<dbReference type="Proteomes" id="UP000321491">
    <property type="component" value="Unassembled WGS sequence"/>
</dbReference>
<dbReference type="AlphaFoldDB" id="A0A511V2D0"/>
<dbReference type="InterPro" id="IPR054530">
    <property type="entry name" value="TcaA_4th"/>
</dbReference>
<evidence type="ECO:0000259" key="4">
    <source>
        <dbReference type="Pfam" id="PF25155"/>
    </source>
</evidence>
<dbReference type="RefSeq" id="WP_146938409.1">
    <property type="nucleotide sequence ID" value="NZ_BJXW01000027.1"/>
</dbReference>
<dbReference type="PANTHER" id="PTHR40038">
    <property type="entry name" value="MEMBRANE-ASSOCIATED PROTEIN TCAA"/>
    <property type="match status" value="1"/>
</dbReference>
<feature type="domain" description="TcaA second" evidence="2">
    <location>
        <begin position="69"/>
        <end position="168"/>
    </location>
</feature>
<dbReference type="Pfam" id="PF25155">
    <property type="entry name" value="NTF2_YvbJ"/>
    <property type="match status" value="1"/>
</dbReference>
<evidence type="ECO:0000313" key="6">
    <source>
        <dbReference type="Proteomes" id="UP000321491"/>
    </source>
</evidence>
<keyword evidence="1" id="KW-0472">Membrane</keyword>
<dbReference type="InterPro" id="IPR054529">
    <property type="entry name" value="TcaA_2nd"/>
</dbReference>
<reference evidence="5 6" key="1">
    <citation type="submission" date="2019-07" db="EMBL/GenBank/DDBJ databases">
        <title>Whole genome shotgun sequence of Cerasibacillus quisquiliarum NBRC 102429.</title>
        <authorList>
            <person name="Hosoyama A."/>
            <person name="Uohara A."/>
            <person name="Ohji S."/>
            <person name="Ichikawa N."/>
        </authorList>
    </citation>
    <scope>NUCLEOTIDE SEQUENCE [LARGE SCALE GENOMIC DNA]</scope>
    <source>
        <strain evidence="5 6">NBRC 102429</strain>
    </source>
</reference>
<evidence type="ECO:0000259" key="2">
    <source>
        <dbReference type="Pfam" id="PF22813"/>
    </source>
</evidence>
<feature type="transmembrane region" description="Helical" evidence="1">
    <location>
        <begin position="43"/>
        <end position="62"/>
    </location>
</feature>
<comment type="caution">
    <text evidence="5">The sequence shown here is derived from an EMBL/GenBank/DDBJ whole genome shotgun (WGS) entry which is preliminary data.</text>
</comment>
<dbReference type="InterPro" id="IPR056902">
    <property type="entry name" value="NTF2_YvbJ"/>
</dbReference>
<dbReference type="OrthoDB" id="1682769at2"/>
<dbReference type="Pfam" id="PF22813">
    <property type="entry name" value="TcaA_2nd"/>
    <property type="match status" value="1"/>
</dbReference>
<proteinExistence type="predicted"/>
<name>A0A511V2D0_9BACI</name>
<feature type="domain" description="YvbJ-like NTF2-like" evidence="4">
    <location>
        <begin position="335"/>
        <end position="461"/>
    </location>
</feature>
<organism evidence="5 6">
    <name type="scientific">Cerasibacillus quisquiliarum</name>
    <dbReference type="NCBI Taxonomy" id="227865"/>
    <lineage>
        <taxon>Bacteria</taxon>
        <taxon>Bacillati</taxon>
        <taxon>Bacillota</taxon>
        <taxon>Bacilli</taxon>
        <taxon>Bacillales</taxon>
        <taxon>Bacillaceae</taxon>
        <taxon>Cerasibacillus</taxon>
    </lineage>
</organism>
<sequence>MNCQHCGHELTHNEDVCPNCGGFIEKHTNKETAGKKKLGKKPFYIGGAILAVIIIFSVFFTTGKAKFDPYKKIQAFKEAVLEEKTKDVAEMLLVVDDSFEINKDNTKVLIDYLKNHTDDFDQLIEQLESQASDYQKGRMPYIDGAYGTIYLERSGKKWLFFDEYHFVVVPAYIHIYSANSEIDLLINDEKVDTTSEHGTHNERYGPYMPGEYTVKGKLESDYFTAEETENITAFNLNNEAAHAEIDLNIGRVHINSPFSGESTLFINDEKTDIKVERGRKLIGQFPLDEPITFHVEKELPWDTLKSDKKVLNEEGPDISFEPLSLMTEEEKEKIRNLVNDVFDSYTKALSKKDASLLHKQTTDNFKEQLKEDIDMVKKEHPKYKGTLLNARYRTSFDGEPEYDEKKKVYSFEVTALYTYYEPNGTIGWLFEGENSHEYQRGRALFVIYDEKDQEWKVDKWEQAYIVDSDKALHYEINKKPKSKKKK</sequence>
<evidence type="ECO:0008006" key="7">
    <source>
        <dbReference type="Google" id="ProtNLM"/>
    </source>
</evidence>
<dbReference type="GO" id="GO:0005886">
    <property type="term" value="C:plasma membrane"/>
    <property type="evidence" value="ECO:0007669"/>
    <property type="project" value="UniProtKB-SubCell"/>
</dbReference>
<evidence type="ECO:0000313" key="5">
    <source>
        <dbReference type="EMBL" id="GEN32038.1"/>
    </source>
</evidence>
<keyword evidence="1" id="KW-1133">Transmembrane helix</keyword>
<dbReference type="Pfam" id="PF22820">
    <property type="entry name" value="TcaA_3rd_4th"/>
    <property type="match status" value="2"/>
</dbReference>
<dbReference type="PANTHER" id="PTHR40038:SF1">
    <property type="entry name" value="MEMBRANE-ASSOCIATED PROTEIN TCAA"/>
    <property type="match status" value="1"/>
</dbReference>
<protein>
    <recommendedName>
        <fullName evidence="7">Membrane-associated protein TcaA</fullName>
    </recommendedName>
</protein>
<accession>A0A511V2D0</accession>
<feature type="domain" description="TcaA 4th" evidence="3">
    <location>
        <begin position="251"/>
        <end position="320"/>
    </location>
</feature>
<keyword evidence="1" id="KW-0812">Transmembrane</keyword>
<evidence type="ECO:0000256" key="1">
    <source>
        <dbReference type="SAM" id="Phobius"/>
    </source>
</evidence>